<dbReference type="PANTHER" id="PTHR11931">
    <property type="entry name" value="PHOSPHOGLYCERATE MUTASE"/>
    <property type="match status" value="1"/>
</dbReference>
<dbReference type="InterPro" id="IPR005952">
    <property type="entry name" value="Phosphogly_mut1"/>
</dbReference>
<dbReference type="NCBIfam" id="NF010713">
    <property type="entry name" value="PRK14115.1"/>
    <property type="match status" value="1"/>
</dbReference>
<feature type="active site" description="Proton donor/acceptor" evidence="6 7">
    <location>
        <position position="87"/>
    </location>
</feature>
<reference evidence="10 11" key="1">
    <citation type="submission" date="2020-08" db="EMBL/GenBank/DDBJ databases">
        <title>Cohnella phylogeny.</title>
        <authorList>
            <person name="Dunlap C."/>
        </authorList>
    </citation>
    <scope>NUCLEOTIDE SEQUENCE [LARGE SCALE GENOMIC DNA]</scope>
    <source>
        <strain evidence="10 11">CBP 2801</strain>
    </source>
</reference>
<feature type="site" description="Transition state stabilizer" evidence="6 9">
    <location>
        <position position="181"/>
    </location>
</feature>
<evidence type="ECO:0000256" key="7">
    <source>
        <dbReference type="PIRSR" id="PIRSR613078-1"/>
    </source>
</evidence>
<name>A0A7X0SVL9_9BACL</name>
<gene>
    <name evidence="6 10" type="primary">gpmA</name>
    <name evidence="10" type="ORF">H7C18_34295</name>
</gene>
<feature type="binding site" evidence="6 8">
    <location>
        <position position="60"/>
    </location>
    <ligand>
        <name>substrate</name>
    </ligand>
</feature>
<evidence type="ECO:0000256" key="2">
    <source>
        <dbReference type="ARBA" id="ARBA00006717"/>
    </source>
</evidence>
<evidence type="ECO:0000256" key="6">
    <source>
        <dbReference type="HAMAP-Rule" id="MF_01039"/>
    </source>
</evidence>
<evidence type="ECO:0000313" key="10">
    <source>
        <dbReference type="EMBL" id="MBB6735989.1"/>
    </source>
</evidence>
<dbReference type="EMBL" id="JACJVO010000065">
    <property type="protein sequence ID" value="MBB6735989.1"/>
    <property type="molecule type" value="Genomic_DNA"/>
</dbReference>
<evidence type="ECO:0000256" key="3">
    <source>
        <dbReference type="ARBA" id="ARBA00022432"/>
    </source>
</evidence>
<dbReference type="Proteomes" id="UP000564644">
    <property type="component" value="Unassembled WGS sequence"/>
</dbReference>
<organism evidence="10 11">
    <name type="scientific">Cohnella zeiphila</name>
    <dbReference type="NCBI Taxonomy" id="2761120"/>
    <lineage>
        <taxon>Bacteria</taxon>
        <taxon>Bacillati</taxon>
        <taxon>Bacillota</taxon>
        <taxon>Bacilli</taxon>
        <taxon>Bacillales</taxon>
        <taxon>Paenibacillaceae</taxon>
        <taxon>Cohnella</taxon>
    </lineage>
</organism>
<dbReference type="SMART" id="SM00855">
    <property type="entry name" value="PGAM"/>
    <property type="match status" value="1"/>
</dbReference>
<keyword evidence="3 6" id="KW-0312">Gluconeogenesis</keyword>
<keyword evidence="5 6" id="KW-0413">Isomerase</keyword>
<feature type="binding site" evidence="6 8">
    <location>
        <begin position="21"/>
        <end position="22"/>
    </location>
    <ligand>
        <name>substrate</name>
    </ligand>
</feature>
<evidence type="ECO:0000256" key="4">
    <source>
        <dbReference type="ARBA" id="ARBA00023152"/>
    </source>
</evidence>
<dbReference type="InterPro" id="IPR029033">
    <property type="entry name" value="His_PPase_superfam"/>
</dbReference>
<accession>A0A7X0SVL9</accession>
<dbReference type="GO" id="GO:0006096">
    <property type="term" value="P:glycolytic process"/>
    <property type="evidence" value="ECO:0007669"/>
    <property type="project" value="UniProtKB-UniRule"/>
</dbReference>
<dbReference type="EC" id="5.4.2.11" evidence="6"/>
<comment type="catalytic activity">
    <reaction evidence="1 6">
        <text>(2R)-2-phosphoglycerate = (2R)-3-phosphoglycerate</text>
        <dbReference type="Rhea" id="RHEA:15901"/>
        <dbReference type="ChEBI" id="CHEBI:58272"/>
        <dbReference type="ChEBI" id="CHEBI:58289"/>
        <dbReference type="EC" id="5.4.2.11"/>
    </reaction>
</comment>
<dbReference type="Pfam" id="PF00300">
    <property type="entry name" value="His_Phos_1"/>
    <property type="match status" value="1"/>
</dbReference>
<feature type="binding site" evidence="6 8">
    <location>
        <begin position="87"/>
        <end position="90"/>
    </location>
    <ligand>
        <name>substrate</name>
    </ligand>
</feature>
<dbReference type="AlphaFoldDB" id="A0A7X0SVL9"/>
<dbReference type="FunFam" id="3.40.50.1240:FF:000003">
    <property type="entry name" value="2,3-bisphosphoglycerate-dependent phosphoglycerate mutase"/>
    <property type="match status" value="1"/>
</dbReference>
<dbReference type="GO" id="GO:0004619">
    <property type="term" value="F:phosphoglycerate mutase activity"/>
    <property type="evidence" value="ECO:0007669"/>
    <property type="project" value="UniProtKB-UniRule"/>
</dbReference>
<keyword evidence="11" id="KW-1185">Reference proteome</keyword>
<proteinExistence type="inferred from homology"/>
<dbReference type="CDD" id="cd07067">
    <property type="entry name" value="HP_PGM_like"/>
    <property type="match status" value="1"/>
</dbReference>
<evidence type="ECO:0000256" key="1">
    <source>
        <dbReference type="ARBA" id="ARBA00000380"/>
    </source>
</evidence>
<feature type="binding site" evidence="6 8">
    <location>
        <position position="98"/>
    </location>
    <ligand>
        <name>substrate</name>
    </ligand>
</feature>
<dbReference type="InterPro" id="IPR013078">
    <property type="entry name" value="His_Pase_superF_clade-1"/>
</dbReference>
<dbReference type="HAMAP" id="MF_01039">
    <property type="entry name" value="PGAM_GpmA"/>
    <property type="match status" value="1"/>
</dbReference>
<evidence type="ECO:0000256" key="8">
    <source>
        <dbReference type="PIRSR" id="PIRSR613078-2"/>
    </source>
</evidence>
<sequence length="237" mass="27202">MIKIVFLRHGQSVYNLENRFTGWTDADLSEQGKQEARRAGEILRSNGYAFDSSHCSLLTRAIRTLWIVLDEMGQLWIPVSKSWMLNERHYGALQGLNKAETARKFGDEQVKLWRRSVSVRPPALSPDDPRCERLDPRYRGIESSVPLTENLDDTGERVLRYWQETISPELRQGRKLIVSAHGNTLRALVRYLDRLPEDGVVDLNIPTGVPLVYELDEELRPLRHYYLAGEGAMPDGE</sequence>
<comment type="caution">
    <text evidence="10">The sequence shown here is derived from an EMBL/GenBank/DDBJ whole genome shotgun (WGS) entry which is preliminary data.</text>
</comment>
<dbReference type="Gene3D" id="3.40.50.1240">
    <property type="entry name" value="Phosphoglycerate mutase-like"/>
    <property type="match status" value="1"/>
</dbReference>
<evidence type="ECO:0000256" key="5">
    <source>
        <dbReference type="ARBA" id="ARBA00023235"/>
    </source>
</evidence>
<comment type="similarity">
    <text evidence="2 6">Belongs to the phosphoglycerate mutase family. BPG-dependent PGAM subfamily.</text>
</comment>
<comment type="pathway">
    <text evidence="6">Carbohydrate degradation; glycolysis; pyruvate from D-glyceraldehyde 3-phosphate: step 3/5.</text>
</comment>
<protein>
    <recommendedName>
        <fullName evidence="6">2,3-bisphosphoglycerate-dependent phosphoglycerate mutase</fullName>
        <shortName evidence="6">BPG-dependent PGAM</shortName>
        <shortName evidence="6">PGAM</shortName>
        <shortName evidence="6">Phosphoglyceromutase</shortName>
        <shortName evidence="6">dPGM</shortName>
        <ecNumber evidence="6">5.4.2.11</ecNumber>
    </recommendedName>
</protein>
<feature type="active site" description="Tele-phosphohistidine intermediate" evidence="6 7">
    <location>
        <position position="9"/>
    </location>
</feature>
<feature type="binding site" evidence="6 8">
    <location>
        <begin position="8"/>
        <end position="15"/>
    </location>
    <ligand>
        <name>substrate</name>
    </ligand>
</feature>
<evidence type="ECO:0000313" key="11">
    <source>
        <dbReference type="Proteomes" id="UP000564644"/>
    </source>
</evidence>
<dbReference type="UniPathway" id="UPA00109">
    <property type="reaction ID" value="UER00186"/>
</dbReference>
<comment type="function">
    <text evidence="6">Catalyzes the interconversion of 2-phosphoglycerate and 3-phosphoglycerate.</text>
</comment>
<dbReference type="PIRSF" id="PIRSF000709">
    <property type="entry name" value="6PFK_2-Ptase"/>
    <property type="match status" value="1"/>
</dbReference>
<dbReference type="NCBIfam" id="TIGR01258">
    <property type="entry name" value="pgm_1"/>
    <property type="match status" value="1"/>
</dbReference>
<keyword evidence="4 6" id="KW-0324">Glycolysis</keyword>
<dbReference type="RefSeq" id="WP_185133634.1">
    <property type="nucleotide sequence ID" value="NZ_JACJVO010000065.1"/>
</dbReference>
<evidence type="ECO:0000256" key="9">
    <source>
        <dbReference type="PIRSR" id="PIRSR613078-3"/>
    </source>
</evidence>
<feature type="binding site" evidence="6 8">
    <location>
        <begin position="114"/>
        <end position="115"/>
    </location>
    <ligand>
        <name>substrate</name>
    </ligand>
</feature>
<feature type="binding site" evidence="6 8">
    <location>
        <begin position="182"/>
        <end position="183"/>
    </location>
    <ligand>
        <name>substrate</name>
    </ligand>
</feature>
<dbReference type="SUPFAM" id="SSF53254">
    <property type="entry name" value="Phosphoglycerate mutase-like"/>
    <property type="match status" value="1"/>
</dbReference>
<dbReference type="GO" id="GO:0006094">
    <property type="term" value="P:gluconeogenesis"/>
    <property type="evidence" value="ECO:0007669"/>
    <property type="project" value="UniProtKB-UniRule"/>
</dbReference>